<keyword evidence="4" id="KW-1185">Reference proteome</keyword>
<feature type="compositionally biased region" description="Basic and acidic residues" evidence="2">
    <location>
        <begin position="204"/>
        <end position="226"/>
    </location>
</feature>
<comment type="caution">
    <text evidence="3">The sequence shown here is derived from an EMBL/GenBank/DDBJ whole genome shotgun (WGS) entry which is preliminary data.</text>
</comment>
<organism evidence="3 4">
    <name type="scientific">Plectosphaerella plurivora</name>
    <dbReference type="NCBI Taxonomy" id="936078"/>
    <lineage>
        <taxon>Eukaryota</taxon>
        <taxon>Fungi</taxon>
        <taxon>Dikarya</taxon>
        <taxon>Ascomycota</taxon>
        <taxon>Pezizomycotina</taxon>
        <taxon>Sordariomycetes</taxon>
        <taxon>Hypocreomycetidae</taxon>
        <taxon>Glomerellales</taxon>
        <taxon>Plectosphaerellaceae</taxon>
        <taxon>Plectosphaerella</taxon>
    </lineage>
</organism>
<feature type="coiled-coil region" evidence="1">
    <location>
        <begin position="74"/>
        <end position="122"/>
    </location>
</feature>
<feature type="region of interest" description="Disordered" evidence="2">
    <location>
        <begin position="345"/>
        <end position="409"/>
    </location>
</feature>
<feature type="coiled-coil region" evidence="1">
    <location>
        <begin position="264"/>
        <end position="298"/>
    </location>
</feature>
<evidence type="ECO:0000313" key="3">
    <source>
        <dbReference type="EMBL" id="KAH6667048.1"/>
    </source>
</evidence>
<feature type="region of interest" description="Disordered" evidence="2">
    <location>
        <begin position="651"/>
        <end position="710"/>
    </location>
</feature>
<dbReference type="PANTHER" id="PTHR23159">
    <property type="entry name" value="CENTROSOMAL PROTEIN 2"/>
    <property type="match status" value="1"/>
</dbReference>
<protein>
    <submittedName>
        <fullName evidence="3">Uncharacterized protein</fullName>
    </submittedName>
</protein>
<dbReference type="PANTHER" id="PTHR23159:SF66">
    <property type="entry name" value="OS04G0158400 PROTEIN"/>
    <property type="match status" value="1"/>
</dbReference>
<feature type="compositionally biased region" description="Low complexity" evidence="2">
    <location>
        <begin position="677"/>
        <end position="686"/>
    </location>
</feature>
<reference evidence="3" key="1">
    <citation type="journal article" date="2021" name="Nat. Commun.">
        <title>Genetic determinants of endophytism in the Arabidopsis root mycobiome.</title>
        <authorList>
            <person name="Mesny F."/>
            <person name="Miyauchi S."/>
            <person name="Thiergart T."/>
            <person name="Pickel B."/>
            <person name="Atanasova L."/>
            <person name="Karlsson M."/>
            <person name="Huettel B."/>
            <person name="Barry K.W."/>
            <person name="Haridas S."/>
            <person name="Chen C."/>
            <person name="Bauer D."/>
            <person name="Andreopoulos W."/>
            <person name="Pangilinan J."/>
            <person name="LaButti K."/>
            <person name="Riley R."/>
            <person name="Lipzen A."/>
            <person name="Clum A."/>
            <person name="Drula E."/>
            <person name="Henrissat B."/>
            <person name="Kohler A."/>
            <person name="Grigoriev I.V."/>
            <person name="Martin F.M."/>
            <person name="Hacquard S."/>
        </authorList>
    </citation>
    <scope>NUCLEOTIDE SEQUENCE</scope>
    <source>
        <strain evidence="3">MPI-SDFR-AT-0117</strain>
    </source>
</reference>
<feature type="compositionally biased region" description="Polar residues" evidence="2">
    <location>
        <begin position="625"/>
        <end position="639"/>
    </location>
</feature>
<evidence type="ECO:0000256" key="1">
    <source>
        <dbReference type="SAM" id="Coils"/>
    </source>
</evidence>
<dbReference type="Proteomes" id="UP000770015">
    <property type="component" value="Unassembled WGS sequence"/>
</dbReference>
<feature type="compositionally biased region" description="Low complexity" evidence="2">
    <location>
        <begin position="450"/>
        <end position="467"/>
    </location>
</feature>
<feature type="compositionally biased region" description="Basic and acidic residues" evidence="2">
    <location>
        <begin position="500"/>
        <end position="512"/>
    </location>
</feature>
<feature type="compositionally biased region" description="Basic and acidic residues" evidence="2">
    <location>
        <begin position="687"/>
        <end position="699"/>
    </location>
</feature>
<proteinExistence type="predicted"/>
<name>A0A9P9A6Q5_9PEZI</name>
<gene>
    <name evidence="3" type="ORF">F5X68DRAFT_53995</name>
</gene>
<feature type="compositionally biased region" description="Polar residues" evidence="2">
    <location>
        <begin position="477"/>
        <end position="490"/>
    </location>
</feature>
<feature type="region of interest" description="Disordered" evidence="2">
    <location>
        <begin position="618"/>
        <end position="639"/>
    </location>
</feature>
<feature type="region of interest" description="Disordered" evidence="2">
    <location>
        <begin position="444"/>
        <end position="544"/>
    </location>
</feature>
<feature type="region of interest" description="Disordered" evidence="2">
    <location>
        <begin position="306"/>
        <end position="333"/>
    </location>
</feature>
<evidence type="ECO:0000256" key="2">
    <source>
        <dbReference type="SAM" id="MobiDB-lite"/>
    </source>
</evidence>
<feature type="region of interest" description="Disordered" evidence="2">
    <location>
        <begin position="203"/>
        <end position="226"/>
    </location>
</feature>
<keyword evidence="1" id="KW-0175">Coiled coil</keyword>
<dbReference type="EMBL" id="JAGSXJ010000035">
    <property type="protein sequence ID" value="KAH6667048.1"/>
    <property type="molecule type" value="Genomic_DNA"/>
</dbReference>
<dbReference type="AlphaFoldDB" id="A0A9P9A6Q5"/>
<accession>A0A9P9A6Q5</accession>
<dbReference type="OrthoDB" id="4088568at2759"/>
<sequence length="745" mass="81263">MANHRLSHDALAALIPSAIAGASQGPTPDLRCCCGRDDCAFLKYSNTVLDSVEKDVHTAAKLGQALLARHEAYMADAERDRFELTTRIEQLEFDKRELQAENARTVEENRALLDQLENLNNSVHSSDIRIQTLEATLLSSQQAVRRLEGAAARAAEMERHVALLEREQLALQNTLLTTESEARSALSRWKKAERGISELQSQLERMEKEAKEERERHAETMDRMDRQREMEKELNTAAGRLKGAAAVKTIEKTKGSSAVVSHFVKDLLQDNANLQLGIAELRELLTNSHDEIQALRDQLLFHQPVNDGEVSTTSTLRAELEPPRSTEESPSARLSQEFHIHHHYHVEQKVEVKKARKKRSGLTPGIFSPPAGAAPSTPPNTTPWRLGASPAAPAMLSQPHRGPHALSLGQPSNHRWSVFSEQPSEVAASSVPSSPVSTHRYSMFDRLPDSDLPSSPTTSVDPLSPTLRASHLKRPSEISNRSIFTSMTPSSPVPAVNRSSGHDHPGPIHEESADPYGDADAEDSPDAHAATDESAAEESSFSIEEVMPRPQLRRMASHESIMSLSGGLDIHTLKIRPSQMALRPLGGAEVVFSSVTASSTIASVTNKRSSAVLRDNLAGLPGHRNISSPTRSLSPAGSMYNTPGKLARWSSWRPWGGGSSPSGPDNSPAPAQPATPAPSTTPAQAAKTEKEKEKEREWQRASGINQPGAIPGFQEYLAYHQRRGAPSKVLPDIVDVEALREGLEG</sequence>
<feature type="compositionally biased region" description="Basic and acidic residues" evidence="2">
    <location>
        <begin position="318"/>
        <end position="327"/>
    </location>
</feature>
<evidence type="ECO:0000313" key="4">
    <source>
        <dbReference type="Proteomes" id="UP000770015"/>
    </source>
</evidence>